<evidence type="ECO:0000256" key="1">
    <source>
        <dbReference type="SAM" id="MobiDB-lite"/>
    </source>
</evidence>
<organism evidence="2 3">
    <name type="scientific">Spodoptera exigua</name>
    <name type="common">Beet armyworm</name>
    <name type="synonym">Noctua fulgens</name>
    <dbReference type="NCBI Taxonomy" id="7107"/>
    <lineage>
        <taxon>Eukaryota</taxon>
        <taxon>Metazoa</taxon>
        <taxon>Ecdysozoa</taxon>
        <taxon>Arthropoda</taxon>
        <taxon>Hexapoda</taxon>
        <taxon>Insecta</taxon>
        <taxon>Pterygota</taxon>
        <taxon>Neoptera</taxon>
        <taxon>Endopterygota</taxon>
        <taxon>Lepidoptera</taxon>
        <taxon>Glossata</taxon>
        <taxon>Ditrysia</taxon>
        <taxon>Noctuoidea</taxon>
        <taxon>Noctuidae</taxon>
        <taxon>Amphipyrinae</taxon>
        <taxon>Spodoptera</taxon>
    </lineage>
</organism>
<name>A0A922MN20_SPOEX</name>
<feature type="region of interest" description="Disordered" evidence="1">
    <location>
        <begin position="1"/>
        <end position="62"/>
    </location>
</feature>
<gene>
    <name evidence="2" type="ORF">HF086_015735</name>
</gene>
<dbReference type="Proteomes" id="UP000814243">
    <property type="component" value="Unassembled WGS sequence"/>
</dbReference>
<proteinExistence type="predicted"/>
<dbReference type="EMBL" id="JACEFF010000301">
    <property type="protein sequence ID" value="KAH9639884.1"/>
    <property type="molecule type" value="Genomic_DNA"/>
</dbReference>
<feature type="compositionally biased region" description="Low complexity" evidence="1">
    <location>
        <begin position="35"/>
        <end position="44"/>
    </location>
</feature>
<evidence type="ECO:0000313" key="2">
    <source>
        <dbReference type="EMBL" id="KAH9639884.1"/>
    </source>
</evidence>
<evidence type="ECO:0000313" key="3">
    <source>
        <dbReference type="Proteomes" id="UP000814243"/>
    </source>
</evidence>
<protein>
    <submittedName>
        <fullName evidence="2">Uncharacterized protein</fullName>
    </submittedName>
</protein>
<accession>A0A922MN20</accession>
<reference evidence="2" key="1">
    <citation type="journal article" date="2021" name="G3 (Bethesda)">
        <title>Genome and transcriptome analysis of the beet armyworm Spodoptera exigua reveals targets for pest control. .</title>
        <authorList>
            <person name="Simon S."/>
            <person name="Breeschoten T."/>
            <person name="Jansen H.J."/>
            <person name="Dirks R.P."/>
            <person name="Schranz M.E."/>
            <person name="Ros V.I.D."/>
        </authorList>
    </citation>
    <scope>NUCLEOTIDE SEQUENCE</scope>
    <source>
        <strain evidence="2">TB_SE_WUR_2020</strain>
    </source>
</reference>
<comment type="caution">
    <text evidence="2">The sequence shown here is derived from an EMBL/GenBank/DDBJ whole genome shotgun (WGS) entry which is preliminary data.</text>
</comment>
<dbReference type="AlphaFoldDB" id="A0A922MN20"/>
<sequence length="71" mass="7491">MSTGDRVPGCGSKEVQPGAEANRVDFFGGLTSTVPPRQRPAGRAGQRGGAGRPHRAHHGIANSNLRCHMLF</sequence>